<protein>
    <submittedName>
        <fullName evidence="4">TIGR03773 family transporter-associated surface protein</fullName>
    </submittedName>
</protein>
<reference evidence="5" key="1">
    <citation type="journal article" date="2019" name="Int. J. Syst. Evol. Microbiol.">
        <title>The Global Catalogue of Microorganisms (GCM) 10K type strain sequencing project: providing services to taxonomists for standard genome sequencing and annotation.</title>
        <authorList>
            <consortium name="The Broad Institute Genomics Platform"/>
            <consortium name="The Broad Institute Genome Sequencing Center for Infectious Disease"/>
            <person name="Wu L."/>
            <person name="Ma J."/>
        </authorList>
    </citation>
    <scope>NUCLEOTIDE SEQUENCE [LARGE SCALE GENOMIC DNA]</scope>
    <source>
        <strain evidence="5">CGMCC 1.13681</strain>
    </source>
</reference>
<feature type="region of interest" description="Disordered" evidence="1">
    <location>
        <begin position="202"/>
        <end position="250"/>
    </location>
</feature>
<gene>
    <name evidence="4" type="ORF">ACFQLX_15185</name>
</gene>
<dbReference type="InterPro" id="IPR022395">
    <property type="entry name" value="CHP03773_ABC_transptr-like"/>
</dbReference>
<feature type="compositionally biased region" description="Gly residues" evidence="1">
    <location>
        <begin position="450"/>
        <end position="464"/>
    </location>
</feature>
<keyword evidence="5" id="KW-1185">Reference proteome</keyword>
<feature type="signal peptide" evidence="3">
    <location>
        <begin position="1"/>
        <end position="26"/>
    </location>
</feature>
<evidence type="ECO:0000313" key="4">
    <source>
        <dbReference type="EMBL" id="MFC7219504.1"/>
    </source>
</evidence>
<dbReference type="NCBIfam" id="TIGR03769">
    <property type="entry name" value="P_ac_wall_RPT"/>
    <property type="match status" value="1"/>
</dbReference>
<dbReference type="Proteomes" id="UP001596413">
    <property type="component" value="Unassembled WGS sequence"/>
</dbReference>
<comment type="caution">
    <text evidence="4">The sequence shown here is derived from an EMBL/GenBank/DDBJ whole genome shotgun (WGS) entry which is preliminary data.</text>
</comment>
<name>A0ABW2GFH7_9ACTN</name>
<accession>A0ABW2GFH7</accession>
<evidence type="ECO:0000313" key="5">
    <source>
        <dbReference type="Proteomes" id="UP001596413"/>
    </source>
</evidence>
<proteinExistence type="predicted"/>
<dbReference type="EMBL" id="JBHSZO010000021">
    <property type="protein sequence ID" value="MFC7219504.1"/>
    <property type="molecule type" value="Genomic_DNA"/>
</dbReference>
<keyword evidence="2" id="KW-0812">Transmembrane</keyword>
<dbReference type="InterPro" id="IPR022435">
    <property type="entry name" value="Surface-anchored_actinobac"/>
</dbReference>
<feature type="compositionally biased region" description="Low complexity" evidence="1">
    <location>
        <begin position="202"/>
        <end position="241"/>
    </location>
</feature>
<keyword evidence="2" id="KW-0472">Membrane</keyword>
<organism evidence="4 5">
    <name type="scientific">Streptomyces polyrhachis</name>
    <dbReference type="NCBI Taxonomy" id="1282885"/>
    <lineage>
        <taxon>Bacteria</taxon>
        <taxon>Bacillati</taxon>
        <taxon>Actinomycetota</taxon>
        <taxon>Actinomycetes</taxon>
        <taxon>Kitasatosporales</taxon>
        <taxon>Streptomycetaceae</taxon>
        <taxon>Streptomyces</taxon>
    </lineage>
</organism>
<evidence type="ECO:0000256" key="2">
    <source>
        <dbReference type="SAM" id="Phobius"/>
    </source>
</evidence>
<sequence>MRDTPRTYRIAAAAALAAAGVLAVGAAPPTAPPAPTTAQAGPGEWAGVPRAAGAPVEIDDTHRIAVPDEEALRFLGEAGAQVWVVAHAPWDTGTAPDAPADGGGVRRSLTAVEGPGVLTVYDVDADGVPAVRFTSADGQAQGYELPAGGQGDGTRWAFGAPGTYTLTVSEEAGQVQDATSGTQTSYTVLVGDEAIAAAAGATLPPQPSAAPGALPSAPGNTSATPASPAPASSRPTARPRTLIAPATRSTAVETDRTVLDEGHLDLAARVVDGRMQIHLKDGTVAGRTTWREPSSVVLHVKPAAKRKIPANADFAFLGKSGDPLWLLDQVQQDGLLWPGWSTENIPAGQTRGGVEFSLTKVAGPGRCALFTYDGLSGAAVLFNSGDGLPDSLTVAQNTHAHGGWAFTREGTYRLTFRMSATLADGTRVSDTETVAFAVGAADAGPAAPGDGSGTGPAGGDGGSDPAGSADRGSQGGSDAQDDTPPGGSMASTGAGAGPALGAAAAALTAAGLGFVLAARRRRRARD</sequence>
<feature type="transmembrane region" description="Helical" evidence="2">
    <location>
        <begin position="499"/>
        <end position="518"/>
    </location>
</feature>
<evidence type="ECO:0000256" key="3">
    <source>
        <dbReference type="SAM" id="SignalP"/>
    </source>
</evidence>
<dbReference type="NCBIfam" id="NF038134">
    <property type="entry name" value="choice_anch_M"/>
    <property type="match status" value="1"/>
</dbReference>
<feature type="chain" id="PRO_5047068841" evidence="3">
    <location>
        <begin position="27"/>
        <end position="526"/>
    </location>
</feature>
<feature type="region of interest" description="Disordered" evidence="1">
    <location>
        <begin position="442"/>
        <end position="497"/>
    </location>
</feature>
<evidence type="ECO:0000256" key="1">
    <source>
        <dbReference type="SAM" id="MobiDB-lite"/>
    </source>
</evidence>
<dbReference type="RefSeq" id="WP_386415266.1">
    <property type="nucleotide sequence ID" value="NZ_JBHSZO010000021.1"/>
</dbReference>
<keyword evidence="3" id="KW-0732">Signal</keyword>
<dbReference type="NCBIfam" id="TIGR03773">
    <property type="entry name" value="anch_rpt_wall"/>
    <property type="match status" value="1"/>
</dbReference>
<feature type="compositionally biased region" description="Low complexity" evidence="1">
    <location>
        <begin position="484"/>
        <end position="497"/>
    </location>
</feature>
<keyword evidence="2" id="KW-1133">Transmembrane helix</keyword>